<evidence type="ECO:0000313" key="2">
    <source>
        <dbReference type="EMBL" id="KAA6390539.1"/>
    </source>
</evidence>
<dbReference type="InterPro" id="IPR029097">
    <property type="entry name" value="Ntox8"/>
</dbReference>
<protein>
    <recommendedName>
        <fullName evidence="1">Bacterial toxin 8 domain-containing protein</fullName>
    </recommendedName>
</protein>
<reference evidence="2 3" key="1">
    <citation type="submission" date="2019-03" db="EMBL/GenBank/DDBJ databases">
        <title>Single cell metagenomics reveals metabolic interactions within the superorganism composed of flagellate Streblomastix strix and complex community of Bacteroidetes bacteria on its surface.</title>
        <authorList>
            <person name="Treitli S.C."/>
            <person name="Kolisko M."/>
            <person name="Husnik F."/>
            <person name="Keeling P."/>
            <person name="Hampl V."/>
        </authorList>
    </citation>
    <scope>NUCLEOTIDE SEQUENCE [LARGE SCALE GENOMIC DNA]</scope>
    <source>
        <strain evidence="2">ST1C</strain>
    </source>
</reference>
<dbReference type="Pfam" id="PF15545">
    <property type="entry name" value="Ntox8"/>
    <property type="match status" value="1"/>
</dbReference>
<feature type="domain" description="Bacterial toxin 8" evidence="1">
    <location>
        <begin position="608"/>
        <end position="651"/>
    </location>
</feature>
<evidence type="ECO:0000259" key="1">
    <source>
        <dbReference type="Pfam" id="PF15545"/>
    </source>
</evidence>
<evidence type="ECO:0000313" key="3">
    <source>
        <dbReference type="Proteomes" id="UP000324800"/>
    </source>
</evidence>
<name>A0A5J4W7X1_9EUKA</name>
<proteinExistence type="predicted"/>
<organism evidence="2 3">
    <name type="scientific">Streblomastix strix</name>
    <dbReference type="NCBI Taxonomy" id="222440"/>
    <lineage>
        <taxon>Eukaryota</taxon>
        <taxon>Metamonada</taxon>
        <taxon>Preaxostyla</taxon>
        <taxon>Oxymonadida</taxon>
        <taxon>Streblomastigidae</taxon>
        <taxon>Streblomastix</taxon>
    </lineage>
</organism>
<dbReference type="OrthoDB" id="10688779at2759"/>
<dbReference type="Proteomes" id="UP000324800">
    <property type="component" value="Unassembled WGS sequence"/>
</dbReference>
<comment type="caution">
    <text evidence="2">The sequence shown here is derived from an EMBL/GenBank/DDBJ whole genome shotgun (WGS) entry which is preliminary data.</text>
</comment>
<dbReference type="AlphaFoldDB" id="A0A5J4W7X1"/>
<sequence length="691" mass="79040">MGFVAVQLAILGEQENQMSQAYNRVSLGLVRSLVNLIRGLEVILQNFICQTAIVVLTINSDGYNTNGDWEMFKLVCELLQTNIQAFPWLPLGYCHIDEILTELNQSSSSKAIKSSNGLSVLYSVQRLNYFAYIKDLLSNQKKDKIGEEIQWKQRKDCIISTLLEAGYSPKEMEMSLSCPLIQRDSNGFRIAGKQLKFDNSNNNKTYQRIDGIRVDIANGTVKFIMVEGDPKNSEDICLLDDYDLNNSFLNPTGGIAFSLDELSPLQPYSPLQIAQVISHTQSRMTPEYECMVHADLLLKYLATGIEASIKSPDFAFRDTSELIKLLPKDLRMISDLCINPNESVQNNDTHRIWIQAKQVPIQVKFENDSILTVRVGYCDMEVKVKKMDYSIQGELYDTNEITQISDSDSASVQFGKKFTENYDKIGKYFPELLRLRELNKLRALIRCTRCYINNFINQKIQRLQHKLTQIKKILEPDQKVPTNENACFLVPASIYYHQRGGCIIGGVQLSSTPEQSDNAWGDKNKEKELIAQQSDRDSEKVIEAAKEMIKDQKRIKNSGRGLRDVVLRSMADDPELPSDARGFLHNEIRHMEQDKKFKGKPPKGIKIRRHIRMPPGYELAHARGFEAAKNFDYSYSSLQGIDLHKIQHKYDNQGRKNKTPEIGSALREYQEEKHQKLLDRVVSKNQNKKKK</sequence>
<dbReference type="EMBL" id="SNRW01003187">
    <property type="protein sequence ID" value="KAA6390539.1"/>
    <property type="molecule type" value="Genomic_DNA"/>
</dbReference>
<accession>A0A5J4W7X1</accession>
<gene>
    <name evidence="2" type="ORF">EZS28_013936</name>
</gene>